<evidence type="ECO:0000313" key="2">
    <source>
        <dbReference type="Proteomes" id="UP000186594"/>
    </source>
</evidence>
<comment type="caution">
    <text evidence="1">The sequence shown here is derived from an EMBL/GenBank/DDBJ whole genome shotgun (WGS) entry which is preliminary data.</text>
</comment>
<dbReference type="EMBL" id="LXFE01000737">
    <property type="protein sequence ID" value="OLL24549.1"/>
    <property type="molecule type" value="Genomic_DNA"/>
</dbReference>
<reference evidence="1 2" key="1">
    <citation type="submission" date="2016-04" db="EMBL/GenBank/DDBJ databases">
        <title>Evolutionary innovation and constraint leading to complex multicellularity in the Ascomycota.</title>
        <authorList>
            <person name="Cisse O."/>
            <person name="Nguyen A."/>
            <person name="Hewitt D.A."/>
            <person name="Jedd G."/>
            <person name="Stajich J.E."/>
        </authorList>
    </citation>
    <scope>NUCLEOTIDE SEQUENCE [LARGE SCALE GENOMIC DNA]</scope>
    <source>
        <strain evidence="1 2">DAH-3</strain>
    </source>
</reference>
<accession>A0A1U7LPI7</accession>
<keyword evidence="2" id="KW-1185">Reference proteome</keyword>
<protein>
    <submittedName>
        <fullName evidence="1">Uncharacterized protein</fullName>
    </submittedName>
</protein>
<dbReference type="Proteomes" id="UP000186594">
    <property type="component" value="Unassembled WGS sequence"/>
</dbReference>
<name>A0A1U7LPI7_NEOID</name>
<sequence>MFASEYFCTAVTRSRPACLRVTTRLRPHNVFLVRKTSSNMSVLNGNVYDVASAALDSRGYESLALSPRLYRLRHEIDVFVKALKLIRNYKSTENYNSKLLSLYNEDPSNIDALYLLLHGNSHNFQFIDQLYQKAKSSTKPTEEVVALTYSLFIQNNGFLEAYKIYQEYPKLFSMLDIAKLIPLAPSLESVRSIWTPLNELNMKIPIKVQICYVRALARLDYWEARSFVVKLKPFDSRCWDPLFEVQGNLRSVEGINNLVSAVVAHDLPINRLYRTIFIAIAKCFPEKTLAICMRSTPLPCLDPEATKLLDLMNLSTIEEMKKADICPRSIWEIPLTGFLYNEKYKEADSLLKYATKQPWMFVKQLLRMYIDCLVGRGLFEKTLSLLDQIDRENIPKDFTHNRYTKLLNFVTKEQMKEEIKIVKREMKERGLSLSTVKNSKKENKVNVEQTIQ</sequence>
<organism evidence="1 2">
    <name type="scientific">Neolecta irregularis (strain DAH-3)</name>
    <dbReference type="NCBI Taxonomy" id="1198029"/>
    <lineage>
        <taxon>Eukaryota</taxon>
        <taxon>Fungi</taxon>
        <taxon>Dikarya</taxon>
        <taxon>Ascomycota</taxon>
        <taxon>Taphrinomycotina</taxon>
        <taxon>Neolectales</taxon>
        <taxon>Neolectaceae</taxon>
        <taxon>Neolecta</taxon>
    </lineage>
</organism>
<dbReference type="AlphaFoldDB" id="A0A1U7LPI7"/>
<proteinExistence type="predicted"/>
<gene>
    <name evidence="1" type="ORF">NEOLI_001812</name>
</gene>
<evidence type="ECO:0000313" key="1">
    <source>
        <dbReference type="EMBL" id="OLL24549.1"/>
    </source>
</evidence>